<keyword evidence="3" id="KW-1185">Reference proteome</keyword>
<dbReference type="EMBL" id="CP048000">
    <property type="protein sequence ID" value="QHQ62995.1"/>
    <property type="molecule type" value="Genomic_DNA"/>
</dbReference>
<gene>
    <name evidence="2" type="ORF">Ana3638_21245</name>
</gene>
<dbReference type="AlphaFoldDB" id="A0A6P1TU87"/>
<dbReference type="NCBIfam" id="NF038403">
    <property type="entry name" value="perm_prefix_1"/>
    <property type="match status" value="1"/>
</dbReference>
<keyword evidence="1" id="KW-0472">Membrane</keyword>
<feature type="transmembrane region" description="Helical" evidence="1">
    <location>
        <begin position="122"/>
        <end position="140"/>
    </location>
</feature>
<dbReference type="Proteomes" id="UP000464314">
    <property type="component" value="Chromosome"/>
</dbReference>
<keyword evidence="1" id="KW-1133">Transmembrane helix</keyword>
<accession>A0A6P1TU87</accession>
<sequence length="242" mass="28293">MNDLNNMKHTNVIDNYAVKELKIYVDQLFKKYKNNRKAADLKEEILSNLEAKWMDYINQGMSEKEALLKVKNSITSIDGLVEDNKLFYASRFKLARLQLILMYLIIAWILTTPVMIFHRYSLLNTLLILAVIITGICYIIKNKQLKNNDIISSQPIESYQKWKKAIWLLWGIFFLVNILLITGINFASNIWFLRPIKIAGPYQLAMLAIQYYIPFITILIPIAVSHIYRILIKHKAGDYDED</sequence>
<dbReference type="InterPro" id="IPR047928">
    <property type="entry name" value="Perm_prefix_1"/>
</dbReference>
<dbReference type="KEGG" id="anr:Ana3638_21245"/>
<evidence type="ECO:0000313" key="2">
    <source>
        <dbReference type="EMBL" id="QHQ62995.1"/>
    </source>
</evidence>
<evidence type="ECO:0008006" key="4">
    <source>
        <dbReference type="Google" id="ProtNLM"/>
    </source>
</evidence>
<name>A0A6P1TU87_9FIRM</name>
<feature type="transmembrane region" description="Helical" evidence="1">
    <location>
        <begin position="167"/>
        <end position="192"/>
    </location>
</feature>
<evidence type="ECO:0000313" key="3">
    <source>
        <dbReference type="Proteomes" id="UP000464314"/>
    </source>
</evidence>
<dbReference type="RefSeq" id="WP_161839817.1">
    <property type="nucleotide sequence ID" value="NZ_CP048000.1"/>
</dbReference>
<keyword evidence="1" id="KW-0812">Transmembrane</keyword>
<feature type="transmembrane region" description="Helical" evidence="1">
    <location>
        <begin position="94"/>
        <end position="116"/>
    </location>
</feature>
<protein>
    <recommendedName>
        <fullName evidence="4">DUF1129 domain-containing protein</fullName>
    </recommendedName>
</protein>
<reference evidence="2 3" key="1">
    <citation type="submission" date="2020-01" db="EMBL/GenBank/DDBJ databases">
        <title>Genome analysis of Anaerocolumna sp. CBA3638.</title>
        <authorList>
            <person name="Kim J."/>
            <person name="Roh S.W."/>
        </authorList>
    </citation>
    <scope>NUCLEOTIDE SEQUENCE [LARGE SCALE GENOMIC DNA]</scope>
    <source>
        <strain evidence="2 3">CBA3638</strain>
    </source>
</reference>
<feature type="transmembrane region" description="Helical" evidence="1">
    <location>
        <begin position="204"/>
        <end position="224"/>
    </location>
</feature>
<evidence type="ECO:0000256" key="1">
    <source>
        <dbReference type="SAM" id="Phobius"/>
    </source>
</evidence>
<proteinExistence type="predicted"/>
<organism evidence="2 3">
    <name type="scientific">Anaerocolumna sedimenticola</name>
    <dbReference type="NCBI Taxonomy" id="2696063"/>
    <lineage>
        <taxon>Bacteria</taxon>
        <taxon>Bacillati</taxon>
        <taxon>Bacillota</taxon>
        <taxon>Clostridia</taxon>
        <taxon>Lachnospirales</taxon>
        <taxon>Lachnospiraceae</taxon>
        <taxon>Anaerocolumna</taxon>
    </lineage>
</organism>